<evidence type="ECO:0000313" key="2">
    <source>
        <dbReference type="Proteomes" id="UP001218218"/>
    </source>
</evidence>
<dbReference type="EMBL" id="JARIHO010000010">
    <property type="protein sequence ID" value="KAJ7354402.1"/>
    <property type="molecule type" value="Genomic_DNA"/>
</dbReference>
<dbReference type="Proteomes" id="UP001218218">
    <property type="component" value="Unassembled WGS sequence"/>
</dbReference>
<evidence type="ECO:0000313" key="1">
    <source>
        <dbReference type="EMBL" id="KAJ7354402.1"/>
    </source>
</evidence>
<keyword evidence="2" id="KW-1185">Reference proteome</keyword>
<dbReference type="SUPFAM" id="SSF52047">
    <property type="entry name" value="RNI-like"/>
    <property type="match status" value="1"/>
</dbReference>
<evidence type="ECO:0008006" key="3">
    <source>
        <dbReference type="Google" id="ProtNLM"/>
    </source>
</evidence>
<comment type="caution">
    <text evidence="1">The sequence shown here is derived from an EMBL/GenBank/DDBJ whole genome shotgun (WGS) entry which is preliminary data.</text>
</comment>
<accession>A0AAD7EVL4</accession>
<dbReference type="Gene3D" id="3.80.10.10">
    <property type="entry name" value="Ribonuclease Inhibitor"/>
    <property type="match status" value="1"/>
</dbReference>
<name>A0AAD7EVL4_9AGAR</name>
<organism evidence="1 2">
    <name type="scientific">Mycena albidolilacea</name>
    <dbReference type="NCBI Taxonomy" id="1033008"/>
    <lineage>
        <taxon>Eukaryota</taxon>
        <taxon>Fungi</taxon>
        <taxon>Dikarya</taxon>
        <taxon>Basidiomycota</taxon>
        <taxon>Agaricomycotina</taxon>
        <taxon>Agaricomycetes</taxon>
        <taxon>Agaricomycetidae</taxon>
        <taxon>Agaricales</taxon>
        <taxon>Marasmiineae</taxon>
        <taxon>Mycenaceae</taxon>
        <taxon>Mycena</taxon>
    </lineage>
</organism>
<reference evidence="1" key="1">
    <citation type="submission" date="2023-03" db="EMBL/GenBank/DDBJ databases">
        <title>Massive genome expansion in bonnet fungi (Mycena s.s.) driven by repeated elements and novel gene families across ecological guilds.</title>
        <authorList>
            <consortium name="Lawrence Berkeley National Laboratory"/>
            <person name="Harder C.B."/>
            <person name="Miyauchi S."/>
            <person name="Viragh M."/>
            <person name="Kuo A."/>
            <person name="Thoen E."/>
            <person name="Andreopoulos B."/>
            <person name="Lu D."/>
            <person name="Skrede I."/>
            <person name="Drula E."/>
            <person name="Henrissat B."/>
            <person name="Morin E."/>
            <person name="Kohler A."/>
            <person name="Barry K."/>
            <person name="LaButti K."/>
            <person name="Morin E."/>
            <person name="Salamov A."/>
            <person name="Lipzen A."/>
            <person name="Mereny Z."/>
            <person name="Hegedus B."/>
            <person name="Baldrian P."/>
            <person name="Stursova M."/>
            <person name="Weitz H."/>
            <person name="Taylor A."/>
            <person name="Grigoriev I.V."/>
            <person name="Nagy L.G."/>
            <person name="Martin F."/>
            <person name="Kauserud H."/>
        </authorList>
    </citation>
    <scope>NUCLEOTIDE SEQUENCE</scope>
    <source>
        <strain evidence="1">CBHHK002</strain>
    </source>
</reference>
<gene>
    <name evidence="1" type="ORF">DFH08DRAFT_44195</name>
</gene>
<dbReference type="InterPro" id="IPR032675">
    <property type="entry name" value="LRR_dom_sf"/>
</dbReference>
<sequence length="550" mass="62338">MSHPYTLPLPNFVLARTRQNSRHAEMANFHAERADLFAERAALHTKAAALHTKLVGLQTKKTVLMAEQAATLRETTAVELAIGILDERIRTDNRLSSLLRRTPAEILCEIFQWTLPQEYTRTVRSRVVPTAPWRLTHICRAWRAAAQGDTRLWSHIRIDTRPSYPRYDPWSISGSVPALEYPLAALEKQIQLSANALLSVDFRLGVPVPDPQHVIQLLSLLVRKSNRWLQLNLGWAKDTGVIQALSEIKGHLAQLRHLRLDRQKGDNFETSEWPTELQDIFAVAPRLREALLADESVTDSPRISISWQQLTKLNIRCTPGLLCEILLQAVNLVDCQMQVSDPDTTSSFSDTIVVLPNLRRLSSWWSDWYASCLEAPNLEYLDVTFEIGNLATFLNRSQCELRTLKLDYCTGTPAAVVTLLQHVPRLSHFEISTEYDAEVYYNLLRGILPAMRASGTSTDLCPRLSSIHIALFDHEDETRDLDDSLCDMIESRWNLPPGLRSLQCVRITPGAFYPSVWERFEALRYAGLDLSGPTRRIPTPTTSDDDEDST</sequence>
<proteinExistence type="predicted"/>
<protein>
    <recommendedName>
        <fullName evidence="3">F-box domain-containing protein</fullName>
    </recommendedName>
</protein>
<dbReference type="AlphaFoldDB" id="A0AAD7EVL4"/>